<comment type="caution">
    <text evidence="5">The sequence shown here is derived from an EMBL/GenBank/DDBJ whole genome shotgun (WGS) entry which is preliminary data.</text>
</comment>
<evidence type="ECO:0000313" key="6">
    <source>
        <dbReference type="Proteomes" id="UP001595955"/>
    </source>
</evidence>
<proteinExistence type="inferred from homology"/>
<dbReference type="PANTHER" id="PTHR45663:SF11">
    <property type="entry name" value="GEO12009P1"/>
    <property type="match status" value="1"/>
</dbReference>
<evidence type="ECO:0000313" key="5">
    <source>
        <dbReference type="EMBL" id="MFC4555953.1"/>
    </source>
</evidence>
<organism evidence="5 6">
    <name type="scientific">Georgenia faecalis</name>
    <dbReference type="NCBI Taxonomy" id="2483799"/>
    <lineage>
        <taxon>Bacteria</taxon>
        <taxon>Bacillati</taxon>
        <taxon>Actinomycetota</taxon>
        <taxon>Actinomycetes</taxon>
        <taxon>Micrococcales</taxon>
        <taxon>Bogoriellaceae</taxon>
        <taxon>Georgenia</taxon>
    </lineage>
</organism>
<dbReference type="RefSeq" id="WP_122823424.1">
    <property type="nucleotide sequence ID" value="NZ_CP033325.1"/>
</dbReference>
<dbReference type="EMBL" id="JBHSGF010000008">
    <property type="protein sequence ID" value="MFC4555953.1"/>
    <property type="molecule type" value="Genomic_DNA"/>
</dbReference>
<keyword evidence="2" id="KW-0676">Redox-active center</keyword>
<name>A0ABV9DCU2_9MICO</name>
<protein>
    <submittedName>
        <fullName evidence="5">Tetratricopeptide repeat protein</fullName>
    </submittedName>
</protein>
<dbReference type="Pfam" id="PF14561">
    <property type="entry name" value="TPR_20"/>
    <property type="match status" value="1"/>
</dbReference>
<feature type="compositionally biased region" description="Low complexity" evidence="3">
    <location>
        <begin position="33"/>
        <end position="44"/>
    </location>
</feature>
<accession>A0ABV9DCU2</accession>
<dbReference type="Gene3D" id="3.40.30.10">
    <property type="entry name" value="Glutaredoxin"/>
    <property type="match status" value="1"/>
</dbReference>
<dbReference type="SUPFAM" id="SSF52833">
    <property type="entry name" value="Thioredoxin-like"/>
    <property type="match status" value="1"/>
</dbReference>
<dbReference type="InterPro" id="IPR036249">
    <property type="entry name" value="Thioredoxin-like_sf"/>
</dbReference>
<dbReference type="PROSITE" id="PS51352">
    <property type="entry name" value="THIOREDOXIN_2"/>
    <property type="match status" value="1"/>
</dbReference>
<gene>
    <name evidence="5" type="ORF">ACFO3F_11900</name>
</gene>
<sequence>MSQPPSHLNLHGAVDLSSLARPAAPAGGGAPGPAGARGPASAPTGAGGAIDAPVVVDVTQETFAETVQLSTQVPVVLVLGASWAEPSTQLGDLLERLAGEYGGRFQLGRVDVEANPQIAAAFQVQSVPTAVAVIGGQPVPLFQGVYPEAQVRQVLDELLRVAAQSGVAGVVSGAVEEVEEAPEEPPLPPLHAEALDAIDRGDLPAAADAYRRAIEENPADEEAKAALGQVELMIRASADDPAAVVAAADAAPATDVAAQLGAADVEIASGQASAGLERVLRVVRATRDEDRETARLRLLELFEVVGPTAPEVMTARRALASALY</sequence>
<feature type="region of interest" description="Disordered" evidence="3">
    <location>
        <begin position="20"/>
        <end position="45"/>
    </location>
</feature>
<dbReference type="Gene3D" id="1.25.40.10">
    <property type="entry name" value="Tetratricopeptide repeat domain"/>
    <property type="match status" value="1"/>
</dbReference>
<evidence type="ECO:0000256" key="3">
    <source>
        <dbReference type="SAM" id="MobiDB-lite"/>
    </source>
</evidence>
<reference evidence="6" key="1">
    <citation type="journal article" date="2019" name="Int. J. Syst. Evol. Microbiol.">
        <title>The Global Catalogue of Microorganisms (GCM) 10K type strain sequencing project: providing services to taxonomists for standard genome sequencing and annotation.</title>
        <authorList>
            <consortium name="The Broad Institute Genomics Platform"/>
            <consortium name="The Broad Institute Genome Sequencing Center for Infectious Disease"/>
            <person name="Wu L."/>
            <person name="Ma J."/>
        </authorList>
    </citation>
    <scope>NUCLEOTIDE SEQUENCE [LARGE SCALE GENOMIC DNA]</scope>
    <source>
        <strain evidence="6">JCM 3369</strain>
    </source>
</reference>
<evidence type="ECO:0000259" key="4">
    <source>
        <dbReference type="PROSITE" id="PS51352"/>
    </source>
</evidence>
<dbReference type="Pfam" id="PF00085">
    <property type="entry name" value="Thioredoxin"/>
    <property type="match status" value="1"/>
</dbReference>
<dbReference type="CDD" id="cd02956">
    <property type="entry name" value="ybbN"/>
    <property type="match status" value="1"/>
</dbReference>
<feature type="domain" description="Thioredoxin" evidence="4">
    <location>
        <begin position="32"/>
        <end position="160"/>
    </location>
</feature>
<dbReference type="InterPro" id="IPR013766">
    <property type="entry name" value="Thioredoxin_domain"/>
</dbReference>
<comment type="similarity">
    <text evidence="1">Belongs to the thioredoxin family.</text>
</comment>
<dbReference type="PANTHER" id="PTHR45663">
    <property type="entry name" value="GEO12009P1"/>
    <property type="match status" value="1"/>
</dbReference>
<keyword evidence="6" id="KW-1185">Reference proteome</keyword>
<evidence type="ECO:0000256" key="2">
    <source>
        <dbReference type="ARBA" id="ARBA00023284"/>
    </source>
</evidence>
<dbReference type="InterPro" id="IPR011990">
    <property type="entry name" value="TPR-like_helical_dom_sf"/>
</dbReference>
<dbReference type="Proteomes" id="UP001595955">
    <property type="component" value="Unassembled WGS sequence"/>
</dbReference>
<evidence type="ECO:0000256" key="1">
    <source>
        <dbReference type="ARBA" id="ARBA00008987"/>
    </source>
</evidence>